<dbReference type="EMBL" id="DS268470">
    <property type="protein sequence ID" value="EFP07997.1"/>
    <property type="molecule type" value="Genomic_DNA"/>
</dbReference>
<dbReference type="HOGENOM" id="CLU_2401697_0_0_1"/>
<gene>
    <name evidence="1" type="ORF">CRE_14766</name>
</gene>
<protein>
    <submittedName>
        <fullName evidence="1">Uncharacterized protein</fullName>
    </submittedName>
</protein>
<accession>E3MRT5</accession>
<dbReference type="FunCoup" id="E3MRT5">
    <property type="interactions" value="1764"/>
</dbReference>
<dbReference type="AlphaFoldDB" id="E3MRT5"/>
<reference evidence="1" key="1">
    <citation type="submission" date="2007-07" db="EMBL/GenBank/DDBJ databases">
        <title>PCAP assembly of the Caenorhabditis remanei genome.</title>
        <authorList>
            <consortium name="The Caenorhabditis remanei Sequencing Consortium"/>
            <person name="Wilson R.K."/>
        </authorList>
    </citation>
    <scope>NUCLEOTIDE SEQUENCE [LARGE SCALE GENOMIC DNA]</scope>
    <source>
        <strain evidence="1">PB4641</strain>
    </source>
</reference>
<dbReference type="eggNOG" id="ENOG502TIKA">
    <property type="taxonomic scope" value="Eukaryota"/>
</dbReference>
<dbReference type="OrthoDB" id="5876125at2759"/>
<dbReference type="Proteomes" id="UP000008281">
    <property type="component" value="Unassembled WGS sequence"/>
</dbReference>
<evidence type="ECO:0000313" key="1">
    <source>
        <dbReference type="EMBL" id="EFP07997.1"/>
    </source>
</evidence>
<proteinExistence type="predicted"/>
<evidence type="ECO:0000313" key="2">
    <source>
        <dbReference type="Proteomes" id="UP000008281"/>
    </source>
</evidence>
<sequence>MNTRLIFTTLLALLLSSSAQQRAAQQLAAYRQQQYFNWWYNQQRAQQAQQLPAQPQLVAQTTQPPQWFGNAQSDNKGNSWLGDDNAKFLLVARSSWP</sequence>
<name>E3MRT5_CAERE</name>
<organism evidence="2">
    <name type="scientific">Caenorhabditis remanei</name>
    <name type="common">Caenorhabditis vulgaris</name>
    <dbReference type="NCBI Taxonomy" id="31234"/>
    <lineage>
        <taxon>Eukaryota</taxon>
        <taxon>Metazoa</taxon>
        <taxon>Ecdysozoa</taxon>
        <taxon>Nematoda</taxon>
        <taxon>Chromadorea</taxon>
        <taxon>Rhabditida</taxon>
        <taxon>Rhabditina</taxon>
        <taxon>Rhabditomorpha</taxon>
        <taxon>Rhabditoidea</taxon>
        <taxon>Rhabditidae</taxon>
        <taxon>Peloderinae</taxon>
        <taxon>Caenorhabditis</taxon>
    </lineage>
</organism>
<keyword evidence="2" id="KW-1185">Reference proteome</keyword>